<reference evidence="2" key="1">
    <citation type="journal article" date="2020" name="Stud. Mycol.">
        <title>101 Dothideomycetes genomes: a test case for predicting lifestyles and emergence of pathogens.</title>
        <authorList>
            <person name="Haridas S."/>
            <person name="Albert R."/>
            <person name="Binder M."/>
            <person name="Bloem J."/>
            <person name="Labutti K."/>
            <person name="Salamov A."/>
            <person name="Andreopoulos B."/>
            <person name="Baker S."/>
            <person name="Barry K."/>
            <person name="Bills G."/>
            <person name="Bluhm B."/>
            <person name="Cannon C."/>
            <person name="Castanera R."/>
            <person name="Culley D."/>
            <person name="Daum C."/>
            <person name="Ezra D."/>
            <person name="Gonzalez J."/>
            <person name="Henrissat B."/>
            <person name="Kuo A."/>
            <person name="Liang C."/>
            <person name="Lipzen A."/>
            <person name="Lutzoni F."/>
            <person name="Magnuson J."/>
            <person name="Mondo S."/>
            <person name="Nolan M."/>
            <person name="Ohm R."/>
            <person name="Pangilinan J."/>
            <person name="Park H.-J."/>
            <person name="Ramirez L."/>
            <person name="Alfaro M."/>
            <person name="Sun H."/>
            <person name="Tritt A."/>
            <person name="Yoshinaga Y."/>
            <person name="Zwiers L.-H."/>
            <person name="Turgeon B."/>
            <person name="Goodwin S."/>
            <person name="Spatafora J."/>
            <person name="Crous P."/>
            <person name="Grigoriev I."/>
        </authorList>
    </citation>
    <scope>NUCLEOTIDE SEQUENCE</scope>
    <source>
        <strain evidence="2">CBS 133067</strain>
    </source>
</reference>
<gene>
    <name evidence="2" type="ORF">NA57DRAFT_54298</name>
</gene>
<name>A0A9P4IFV7_9PEZI</name>
<evidence type="ECO:0000313" key="2">
    <source>
        <dbReference type="EMBL" id="KAF2100199.1"/>
    </source>
</evidence>
<keyword evidence="3" id="KW-1185">Reference proteome</keyword>
<dbReference type="InterPro" id="IPR010730">
    <property type="entry name" value="HET"/>
</dbReference>
<dbReference type="EMBL" id="ML978124">
    <property type="protein sequence ID" value="KAF2100199.1"/>
    <property type="molecule type" value="Genomic_DNA"/>
</dbReference>
<dbReference type="PANTHER" id="PTHR24148">
    <property type="entry name" value="ANKYRIN REPEAT DOMAIN-CONTAINING PROTEIN 39 HOMOLOG-RELATED"/>
    <property type="match status" value="1"/>
</dbReference>
<dbReference type="OrthoDB" id="3548654at2759"/>
<protein>
    <submittedName>
        <fullName evidence="2">HET-domain-containing protein</fullName>
    </submittedName>
</protein>
<feature type="domain" description="Heterokaryon incompatibility" evidence="1">
    <location>
        <begin position="53"/>
        <end position="218"/>
    </location>
</feature>
<dbReference type="AlphaFoldDB" id="A0A9P4IFV7"/>
<dbReference type="PANTHER" id="PTHR24148:SF73">
    <property type="entry name" value="HET DOMAIN PROTEIN (AFU_ORTHOLOGUE AFUA_8G01020)"/>
    <property type="match status" value="1"/>
</dbReference>
<dbReference type="Pfam" id="PF06985">
    <property type="entry name" value="HET"/>
    <property type="match status" value="1"/>
</dbReference>
<sequence>MPPHIPSAPATGLYDTLRLTHENEIRLMRLVPNESGDIACDIRVVSLEDRPQYIALSYTWGPSTDEDEARGVTSDPKSRMFCNNHKVLVTENFHGFLVRAAKNPSLASNEFWVDIISINQHDQEERSSQVNMMATIYSSAASVVIWLGEEDEHTEAAFDMIRLLGKCSEDSLKRITPRRLGGEEMLDILAPRGDTSSWVSVKKLFQRRYFTRAWIIQEITLAPKIDAHCGGHSVEWPNVIKVSKFLTETPWTRWMGRFHESYHAVPNLLAANKRTKITDGKNIMLYSLIRARRFRASDPRDKIYSLLGVAGDSVHGKHAFNPVYGERSAAEAYILAATQILKDSDDLLLLAHAEGEKFRNLQRPTGDANTPLPSWVPDWSAPHSLGLGVTGYTRFRAAGYLDRTLHIDEISQRLIIEGMPLDSIELFGESKDQVLKGEPFPQWYHLLSNLSEVYHTGQSRSEVFWRTLITDTSGPPTKHPALSEYGPAFFSWIERKLDTVQAIEKSSFLSTLKVQKTKDPPDGFSSPENDMLQSLGDGISVDGYETTFSHSAHLRPFLTVDGYFGIGSESLLKGDSIWIVRGSRVPLILRKVSSGDSILDEYCIVGGAYVHGFMHGEALDSGCPFKDIVIV</sequence>
<proteinExistence type="predicted"/>
<dbReference type="Proteomes" id="UP000799772">
    <property type="component" value="Unassembled WGS sequence"/>
</dbReference>
<accession>A0A9P4IFV7</accession>
<comment type="caution">
    <text evidence="2">The sequence shown here is derived from an EMBL/GenBank/DDBJ whole genome shotgun (WGS) entry which is preliminary data.</text>
</comment>
<evidence type="ECO:0000313" key="3">
    <source>
        <dbReference type="Proteomes" id="UP000799772"/>
    </source>
</evidence>
<dbReference type="InterPro" id="IPR052895">
    <property type="entry name" value="HetReg/Transcr_Mod"/>
</dbReference>
<dbReference type="Pfam" id="PF26639">
    <property type="entry name" value="Het-6_barrel"/>
    <property type="match status" value="1"/>
</dbReference>
<organism evidence="2 3">
    <name type="scientific">Rhizodiscina lignyota</name>
    <dbReference type="NCBI Taxonomy" id="1504668"/>
    <lineage>
        <taxon>Eukaryota</taxon>
        <taxon>Fungi</taxon>
        <taxon>Dikarya</taxon>
        <taxon>Ascomycota</taxon>
        <taxon>Pezizomycotina</taxon>
        <taxon>Dothideomycetes</taxon>
        <taxon>Pleosporomycetidae</taxon>
        <taxon>Aulographales</taxon>
        <taxon>Rhizodiscinaceae</taxon>
        <taxon>Rhizodiscina</taxon>
    </lineage>
</organism>
<evidence type="ECO:0000259" key="1">
    <source>
        <dbReference type="Pfam" id="PF06985"/>
    </source>
</evidence>